<gene>
    <name evidence="7" type="ORF">KLLA0_E18745g</name>
</gene>
<dbReference type="OMA" id="YNEICID"/>
<keyword evidence="2 6" id="KW-0812">Transmembrane</keyword>
<dbReference type="GO" id="GO:0005794">
    <property type="term" value="C:Golgi apparatus"/>
    <property type="evidence" value="ECO:0007669"/>
    <property type="project" value="TreeGrafter"/>
</dbReference>
<dbReference type="FunCoup" id="Q6CMP1">
    <property type="interactions" value="59"/>
</dbReference>
<feature type="transmembrane region" description="Helical" evidence="6">
    <location>
        <begin position="276"/>
        <end position="297"/>
    </location>
</feature>
<dbReference type="GO" id="GO:0005783">
    <property type="term" value="C:endoplasmic reticulum"/>
    <property type="evidence" value="ECO:0007669"/>
    <property type="project" value="TreeGrafter"/>
</dbReference>
<dbReference type="GO" id="GO:0006511">
    <property type="term" value="P:ubiquitin-dependent protein catabolic process"/>
    <property type="evidence" value="ECO:0007669"/>
    <property type="project" value="TreeGrafter"/>
</dbReference>
<dbReference type="KEGG" id="kla:KLLA0_E18745g"/>
<dbReference type="PaxDb" id="284590-Q6CMP1"/>
<evidence type="ECO:0000256" key="6">
    <source>
        <dbReference type="SAM" id="Phobius"/>
    </source>
</evidence>
<evidence type="ECO:0000256" key="4">
    <source>
        <dbReference type="ARBA" id="ARBA00023136"/>
    </source>
</evidence>
<feature type="compositionally biased region" description="Low complexity" evidence="5">
    <location>
        <begin position="20"/>
        <end position="43"/>
    </location>
</feature>
<keyword evidence="8" id="KW-1185">Reference proteome</keyword>
<feature type="region of interest" description="Disordered" evidence="5">
    <location>
        <begin position="1"/>
        <end position="61"/>
    </location>
</feature>
<dbReference type="AlphaFoldDB" id="Q6CMP1"/>
<feature type="transmembrane region" description="Helical" evidence="6">
    <location>
        <begin position="172"/>
        <end position="193"/>
    </location>
</feature>
<keyword evidence="3 6" id="KW-1133">Transmembrane helix</keyword>
<evidence type="ECO:0000256" key="1">
    <source>
        <dbReference type="ARBA" id="ARBA00004141"/>
    </source>
</evidence>
<accession>Q6CMP1</accession>
<dbReference type="CDD" id="cd22212">
    <property type="entry name" value="NDFIP-like"/>
    <property type="match status" value="1"/>
</dbReference>
<reference evidence="7 8" key="1">
    <citation type="journal article" date="2004" name="Nature">
        <title>Genome evolution in yeasts.</title>
        <authorList>
            <consortium name="Genolevures"/>
            <person name="Dujon B."/>
            <person name="Sherman D."/>
            <person name="Fischer G."/>
            <person name="Durrens P."/>
            <person name="Casaregola S."/>
            <person name="Lafontaine I."/>
            <person name="de Montigny J."/>
            <person name="Marck C."/>
            <person name="Neuveglise C."/>
            <person name="Talla E."/>
            <person name="Goffard N."/>
            <person name="Frangeul L."/>
            <person name="Aigle M."/>
            <person name="Anthouard V."/>
            <person name="Babour A."/>
            <person name="Barbe V."/>
            <person name="Barnay S."/>
            <person name="Blanchin S."/>
            <person name="Beckerich J.M."/>
            <person name="Beyne E."/>
            <person name="Bleykasten C."/>
            <person name="Boisrame A."/>
            <person name="Boyer J."/>
            <person name="Cattolico L."/>
            <person name="Confanioleri F."/>
            <person name="de Daruvar A."/>
            <person name="Despons L."/>
            <person name="Fabre E."/>
            <person name="Fairhead C."/>
            <person name="Ferry-Dumazet H."/>
            <person name="Groppi A."/>
            <person name="Hantraye F."/>
            <person name="Hennequin C."/>
            <person name="Jauniaux N."/>
            <person name="Joyet P."/>
            <person name="Kachouri R."/>
            <person name="Kerrest A."/>
            <person name="Koszul R."/>
            <person name="Lemaire M."/>
            <person name="Lesur I."/>
            <person name="Ma L."/>
            <person name="Muller H."/>
            <person name="Nicaud J.M."/>
            <person name="Nikolski M."/>
            <person name="Oztas S."/>
            <person name="Ozier-Kalogeropoulos O."/>
            <person name="Pellenz S."/>
            <person name="Potier S."/>
            <person name="Richard G.F."/>
            <person name="Straub M.L."/>
            <person name="Suleau A."/>
            <person name="Swennene D."/>
            <person name="Tekaia F."/>
            <person name="Wesolowski-Louvel M."/>
            <person name="Westhof E."/>
            <person name="Wirth B."/>
            <person name="Zeniou-Meyer M."/>
            <person name="Zivanovic I."/>
            <person name="Bolotin-Fukuhara M."/>
            <person name="Thierry A."/>
            <person name="Bouchier C."/>
            <person name="Caudron B."/>
            <person name="Scarpelli C."/>
            <person name="Gaillardin C."/>
            <person name="Weissenbach J."/>
            <person name="Wincker P."/>
            <person name="Souciet J.L."/>
        </authorList>
    </citation>
    <scope>NUCLEOTIDE SEQUENCE [LARGE SCALE GENOMIC DNA]</scope>
    <source>
        <strain evidence="8">ATCC 8585 / CBS 2359 / DSM 70799 / NBRC 1267 / NRRL Y-1140 / WM37</strain>
    </source>
</reference>
<sequence length="316" mass="34803">MSEHSEFVAGSGVGRSQDEVGGSSSVTLSPSQSQSQLQTQPETESSRADDVETGTTSSSSRLHQMNGQFQQHLNFVARKFNILDRLFRGGSSSEQAMRLQVGASSDGVFSNLMAKPERNGINGNGEQDKPPTYDEAAADMAPPYYGIDDDGVGLYYNEICIDGLPVGNIFNFLWNVVVSFSFQFVGFLLTYILHTSHAARQGSRFGLGVTFIGYGYSMIPNDVSGKIGKDNELNRFTFDNPDSFEEIRLYTSTSTQDEFESDLSHGVMEKTRHTPALAIFVILLGGFIIIKSIWDYIKVKRMEARFLQDATATAEV</sequence>
<dbReference type="InParanoid" id="Q6CMP1"/>
<organism evidence="7 8">
    <name type="scientific">Kluyveromyces lactis (strain ATCC 8585 / CBS 2359 / DSM 70799 / NBRC 1267 / NRRL Y-1140 / WM37)</name>
    <name type="common">Yeast</name>
    <name type="synonym">Candida sphaerica</name>
    <dbReference type="NCBI Taxonomy" id="284590"/>
    <lineage>
        <taxon>Eukaryota</taxon>
        <taxon>Fungi</taxon>
        <taxon>Dikarya</taxon>
        <taxon>Ascomycota</taxon>
        <taxon>Saccharomycotina</taxon>
        <taxon>Saccharomycetes</taxon>
        <taxon>Saccharomycetales</taxon>
        <taxon>Saccharomycetaceae</taxon>
        <taxon>Kluyveromyces</taxon>
    </lineage>
</organism>
<dbReference type="GO" id="GO:0031398">
    <property type="term" value="P:positive regulation of protein ubiquitination"/>
    <property type="evidence" value="ECO:0007669"/>
    <property type="project" value="TreeGrafter"/>
</dbReference>
<evidence type="ECO:0000313" key="7">
    <source>
        <dbReference type="EMBL" id="CAG99885.1"/>
    </source>
</evidence>
<dbReference type="Pfam" id="PF10176">
    <property type="entry name" value="NEDD4_Bsd2"/>
    <property type="match status" value="1"/>
</dbReference>
<protein>
    <submittedName>
        <fullName evidence="7">KLLA0E18745p</fullName>
    </submittedName>
</protein>
<name>Q6CMP1_KLULA</name>
<evidence type="ECO:0000256" key="3">
    <source>
        <dbReference type="ARBA" id="ARBA00022989"/>
    </source>
</evidence>
<dbReference type="STRING" id="284590.Q6CMP1"/>
<dbReference type="HOGENOM" id="CLU_041193_2_0_1"/>
<dbReference type="GO" id="GO:0030001">
    <property type="term" value="P:metal ion transport"/>
    <property type="evidence" value="ECO:0007669"/>
    <property type="project" value="InterPro"/>
</dbReference>
<feature type="transmembrane region" description="Helical" evidence="6">
    <location>
        <begin position="205"/>
        <end position="223"/>
    </location>
</feature>
<dbReference type="EMBL" id="CR382125">
    <property type="protein sequence ID" value="CAG99885.1"/>
    <property type="molecule type" value="Genomic_DNA"/>
</dbReference>
<dbReference type="PANTHER" id="PTHR13396:SF5">
    <property type="entry name" value="NEDD4 FAMILY INTERACTING PROTEIN"/>
    <property type="match status" value="1"/>
</dbReference>
<dbReference type="GO" id="GO:0007034">
    <property type="term" value="P:vacuolar transport"/>
    <property type="evidence" value="ECO:0007669"/>
    <property type="project" value="InterPro"/>
</dbReference>
<dbReference type="PANTHER" id="PTHR13396">
    <property type="entry name" value="NEDD4 FAMILY INTERACTING PROTEIN 1/2"/>
    <property type="match status" value="1"/>
</dbReference>
<dbReference type="InterPro" id="IPR019325">
    <property type="entry name" value="NEDD4/Bsd2"/>
</dbReference>
<dbReference type="eggNOG" id="KOG4812">
    <property type="taxonomic scope" value="Eukaryota"/>
</dbReference>
<dbReference type="GO" id="GO:0048471">
    <property type="term" value="C:perinuclear region of cytoplasm"/>
    <property type="evidence" value="ECO:0007669"/>
    <property type="project" value="TreeGrafter"/>
</dbReference>
<dbReference type="Proteomes" id="UP000000598">
    <property type="component" value="Chromosome E"/>
</dbReference>
<proteinExistence type="predicted"/>
<evidence type="ECO:0000256" key="2">
    <source>
        <dbReference type="ARBA" id="ARBA00022692"/>
    </source>
</evidence>
<keyword evidence="4 6" id="KW-0472">Membrane</keyword>
<evidence type="ECO:0000313" key="8">
    <source>
        <dbReference type="Proteomes" id="UP000000598"/>
    </source>
</evidence>
<comment type="subcellular location">
    <subcellularLocation>
        <location evidence="1">Membrane</location>
        <topology evidence="1">Multi-pass membrane protein</topology>
    </subcellularLocation>
</comment>
<dbReference type="GO" id="GO:0016020">
    <property type="term" value="C:membrane"/>
    <property type="evidence" value="ECO:0007669"/>
    <property type="project" value="UniProtKB-SubCell"/>
</dbReference>
<evidence type="ECO:0000256" key="5">
    <source>
        <dbReference type="SAM" id="MobiDB-lite"/>
    </source>
</evidence>